<feature type="transmembrane region" description="Helical" evidence="7">
    <location>
        <begin position="142"/>
        <end position="160"/>
    </location>
</feature>
<keyword evidence="5 7" id="KW-1133">Transmembrane helix</keyword>
<reference evidence="9 10" key="1">
    <citation type="submission" date="2014-06" db="EMBL/GenBank/DDBJ databases">
        <authorList>
            <person name="Ju J."/>
            <person name="Zhang J."/>
        </authorList>
    </citation>
    <scope>NUCLEOTIDE SEQUENCE [LARGE SCALE GENOMIC DNA]</scope>
    <source>
        <strain evidence="9">DmW_048</strain>
    </source>
</reference>
<feature type="transmembrane region" description="Helical" evidence="7">
    <location>
        <begin position="343"/>
        <end position="363"/>
    </location>
</feature>
<dbReference type="Gene3D" id="1.20.81.30">
    <property type="entry name" value="Type II secretion system (T2SS), domain F"/>
    <property type="match status" value="1"/>
</dbReference>
<dbReference type="InterPro" id="IPR018076">
    <property type="entry name" value="T2SS_GspF_dom"/>
</dbReference>
<name>A0A252AZ90_9PROT</name>
<evidence type="ECO:0000256" key="3">
    <source>
        <dbReference type="ARBA" id="ARBA00022475"/>
    </source>
</evidence>
<keyword evidence="3" id="KW-1003">Cell membrane</keyword>
<feature type="transmembrane region" description="Helical" evidence="7">
    <location>
        <begin position="180"/>
        <end position="206"/>
    </location>
</feature>
<feature type="domain" description="Type II secretion system protein GspF" evidence="8">
    <location>
        <begin position="37"/>
        <end position="155"/>
    </location>
</feature>
<proteinExistence type="inferred from homology"/>
<dbReference type="Pfam" id="PF00482">
    <property type="entry name" value="T2SSF"/>
    <property type="match status" value="1"/>
</dbReference>
<evidence type="ECO:0000256" key="4">
    <source>
        <dbReference type="ARBA" id="ARBA00022692"/>
    </source>
</evidence>
<dbReference type="RefSeq" id="WP_094756200.1">
    <property type="nucleotide sequence ID" value="NZ_JBDNYG010000005.1"/>
</dbReference>
<evidence type="ECO:0000313" key="9">
    <source>
        <dbReference type="EMBL" id="OUI97420.1"/>
    </source>
</evidence>
<dbReference type="PANTHER" id="PTHR30012">
    <property type="entry name" value="GENERAL SECRETION PATHWAY PROTEIN"/>
    <property type="match status" value="1"/>
</dbReference>
<comment type="caution">
    <text evidence="9">The sequence shown here is derived from an EMBL/GenBank/DDBJ whole genome shotgun (WGS) entry which is preliminary data.</text>
</comment>
<evidence type="ECO:0000256" key="7">
    <source>
        <dbReference type="SAM" id="Phobius"/>
    </source>
</evidence>
<organism evidence="9 10">
    <name type="scientific">Acetobacter orientalis</name>
    <dbReference type="NCBI Taxonomy" id="146474"/>
    <lineage>
        <taxon>Bacteria</taxon>
        <taxon>Pseudomonadati</taxon>
        <taxon>Pseudomonadota</taxon>
        <taxon>Alphaproteobacteria</taxon>
        <taxon>Acetobacterales</taxon>
        <taxon>Acetobacteraceae</taxon>
        <taxon>Acetobacter</taxon>
    </lineage>
</organism>
<keyword evidence="6 7" id="KW-0472">Membrane</keyword>
<dbReference type="GO" id="GO:0005886">
    <property type="term" value="C:plasma membrane"/>
    <property type="evidence" value="ECO:0007669"/>
    <property type="project" value="UniProtKB-SubCell"/>
</dbReference>
<keyword evidence="4 7" id="KW-0812">Transmembrane</keyword>
<comment type="similarity">
    <text evidence="2">Belongs to the GSP F family.</text>
</comment>
<comment type="subcellular location">
    <subcellularLocation>
        <location evidence="1">Cell membrane</location>
        <topology evidence="1">Multi-pass membrane protein</topology>
    </subcellularLocation>
</comment>
<evidence type="ECO:0000256" key="6">
    <source>
        <dbReference type="ARBA" id="ARBA00023136"/>
    </source>
</evidence>
<accession>A0A252AZ90</accession>
<evidence type="ECO:0000313" key="10">
    <source>
        <dbReference type="Proteomes" id="UP000194999"/>
    </source>
</evidence>
<dbReference type="EMBL" id="JOOY01000153">
    <property type="protein sequence ID" value="OUI97420.1"/>
    <property type="molecule type" value="Genomic_DNA"/>
</dbReference>
<dbReference type="PANTHER" id="PTHR30012:SF0">
    <property type="entry name" value="TYPE II SECRETION SYSTEM PROTEIN F-RELATED"/>
    <property type="match status" value="1"/>
</dbReference>
<evidence type="ECO:0000259" key="8">
    <source>
        <dbReference type="Pfam" id="PF00482"/>
    </source>
</evidence>
<dbReference type="InterPro" id="IPR042094">
    <property type="entry name" value="T2SS_GspF_sf"/>
</dbReference>
<evidence type="ECO:0000256" key="2">
    <source>
        <dbReference type="ARBA" id="ARBA00005745"/>
    </source>
</evidence>
<dbReference type="InterPro" id="IPR003004">
    <property type="entry name" value="GspF/PilC"/>
</dbReference>
<gene>
    <name evidence="9" type="ORF">HK15_03285</name>
</gene>
<evidence type="ECO:0000256" key="5">
    <source>
        <dbReference type="ARBA" id="ARBA00022989"/>
    </source>
</evidence>
<protein>
    <recommendedName>
        <fullName evidence="8">Type II secretion system protein GspF domain-containing protein</fullName>
    </recommendedName>
</protein>
<evidence type="ECO:0000256" key="1">
    <source>
        <dbReference type="ARBA" id="ARBA00004651"/>
    </source>
</evidence>
<dbReference type="Proteomes" id="UP000194999">
    <property type="component" value="Unassembled WGS sequence"/>
</dbReference>
<dbReference type="AlphaFoldDB" id="A0A252AZ90"/>
<sequence>MGIEIVFDDNTREESEGRLNLWLDQRIGFSLKRRLAFYRTLSRKLRNGEMINRVLLNRAEQAEKFSNVWEARMLRRIERILNDEGTTFAYTLQPYIPEDEFTMLLSGEQADDLPSALDMICDTRTRVAALQKEFRGAWVEPAGYIAIVVVTLSIAAQSALPQLARTFEHNGTSSTALSLMLTMTQIGTIPVTLGLVGLMAGAAFAVRWSLPRMRGRVRVWLEVAPPWSVYRDIQGYLWICSFLAQCKIGVADVDVLENQAEESRSPWLTERLSALRDTMVDEGVTLPRAMDMTRLHFPNPEIVREIDDVWGDEGDYDTLLTHSLIWVNQIEDRTRAQIRVVRGVTNFVSIMLVGAIVLLEIFIGQDMIPR</sequence>